<organism evidence="3 4">
    <name type="scientific">Scytonema hofmannii FACHB-248</name>
    <dbReference type="NCBI Taxonomy" id="1842502"/>
    <lineage>
        <taxon>Bacteria</taxon>
        <taxon>Bacillati</taxon>
        <taxon>Cyanobacteriota</taxon>
        <taxon>Cyanophyceae</taxon>
        <taxon>Nostocales</taxon>
        <taxon>Scytonemataceae</taxon>
        <taxon>Scytonema</taxon>
    </lineage>
</organism>
<dbReference type="Gene3D" id="3.30.2310.20">
    <property type="entry name" value="RelE-like"/>
    <property type="match status" value="1"/>
</dbReference>
<dbReference type="RefSeq" id="WP_029636885.1">
    <property type="nucleotide sequence ID" value="NZ_JACJTA010000027.1"/>
</dbReference>
<proteinExistence type="inferred from homology"/>
<evidence type="ECO:0000256" key="1">
    <source>
        <dbReference type="ARBA" id="ARBA00006226"/>
    </source>
</evidence>
<dbReference type="PANTHER" id="PTHR33755">
    <property type="entry name" value="TOXIN PARE1-RELATED"/>
    <property type="match status" value="1"/>
</dbReference>
<dbReference type="InterPro" id="IPR007712">
    <property type="entry name" value="RelE/ParE_toxin"/>
</dbReference>
<protein>
    <submittedName>
        <fullName evidence="3">Type II toxin-antitoxin system RelE/ParE family toxin</fullName>
    </submittedName>
</protein>
<evidence type="ECO:0000256" key="2">
    <source>
        <dbReference type="ARBA" id="ARBA00022649"/>
    </source>
</evidence>
<dbReference type="PANTHER" id="PTHR33755:SF6">
    <property type="entry name" value="PLASMID STABILIZATION SYSTEM PROTEIN"/>
    <property type="match status" value="1"/>
</dbReference>
<evidence type="ECO:0000313" key="4">
    <source>
        <dbReference type="Proteomes" id="UP000660380"/>
    </source>
</evidence>
<dbReference type="EMBL" id="JACJTA010000027">
    <property type="protein sequence ID" value="MBD2605714.1"/>
    <property type="molecule type" value="Genomic_DNA"/>
</dbReference>
<keyword evidence="4" id="KW-1185">Reference proteome</keyword>
<evidence type="ECO:0000313" key="3">
    <source>
        <dbReference type="EMBL" id="MBD2605714.1"/>
    </source>
</evidence>
<dbReference type="Proteomes" id="UP000660380">
    <property type="component" value="Unassembled WGS sequence"/>
</dbReference>
<gene>
    <name evidence="3" type="ORF">H6G81_14555</name>
</gene>
<comment type="similarity">
    <text evidence="1">Belongs to the RelE toxin family.</text>
</comment>
<name>A0ABR8GR95_9CYAN</name>
<reference evidence="3 4" key="1">
    <citation type="journal article" date="2020" name="ISME J.">
        <title>Comparative genomics reveals insights into cyanobacterial evolution and habitat adaptation.</title>
        <authorList>
            <person name="Chen M.Y."/>
            <person name="Teng W.K."/>
            <person name="Zhao L."/>
            <person name="Hu C.X."/>
            <person name="Zhou Y.K."/>
            <person name="Han B.P."/>
            <person name="Song L.R."/>
            <person name="Shu W.S."/>
        </authorList>
    </citation>
    <scope>NUCLEOTIDE SEQUENCE [LARGE SCALE GENOMIC DNA]</scope>
    <source>
        <strain evidence="3 4">FACHB-248</strain>
    </source>
</reference>
<accession>A0ABR8GR95</accession>
<dbReference type="Pfam" id="PF05016">
    <property type="entry name" value="ParE_toxin"/>
    <property type="match status" value="1"/>
</dbReference>
<keyword evidence="2" id="KW-1277">Toxin-antitoxin system</keyword>
<comment type="caution">
    <text evidence="3">The sequence shown here is derived from an EMBL/GenBank/DDBJ whole genome shotgun (WGS) entry which is preliminary data.</text>
</comment>
<dbReference type="InterPro" id="IPR035093">
    <property type="entry name" value="RelE/ParE_toxin_dom_sf"/>
</dbReference>
<sequence>MSGYVFTIQARLDIKEINKFIARENPQAATRFIDAVEEKCKVLADFPNMGRSFDYLAPSLRGFSVGNYIIFYRSIEDGIEVERVLSGYRDFDALFLDDDA</sequence>
<dbReference type="InterPro" id="IPR051803">
    <property type="entry name" value="TA_system_RelE-like_toxin"/>
</dbReference>